<dbReference type="PROSITE" id="PS50943">
    <property type="entry name" value="HTH_CROC1"/>
    <property type="match status" value="1"/>
</dbReference>
<dbReference type="PANTHER" id="PTHR46558">
    <property type="entry name" value="TRACRIPTIONAL REGULATORY PROTEIN-RELATED-RELATED"/>
    <property type="match status" value="1"/>
</dbReference>
<feature type="domain" description="HTH cro/C1-type" evidence="2">
    <location>
        <begin position="10"/>
        <end position="64"/>
    </location>
</feature>
<dbReference type="Pfam" id="PF13443">
    <property type="entry name" value="HTH_26"/>
    <property type="match status" value="1"/>
</dbReference>
<name>A0A9D2AV97_9FIRM</name>
<reference evidence="3" key="1">
    <citation type="journal article" date="2021" name="PeerJ">
        <title>Extensive microbial diversity within the chicken gut microbiome revealed by metagenomics and culture.</title>
        <authorList>
            <person name="Gilroy R."/>
            <person name="Ravi A."/>
            <person name="Getino M."/>
            <person name="Pursley I."/>
            <person name="Horton D.L."/>
            <person name="Alikhan N.F."/>
            <person name="Baker D."/>
            <person name="Gharbi K."/>
            <person name="Hall N."/>
            <person name="Watson M."/>
            <person name="Adriaenssens E.M."/>
            <person name="Foster-Nyarko E."/>
            <person name="Jarju S."/>
            <person name="Secka A."/>
            <person name="Antonio M."/>
            <person name="Oren A."/>
            <person name="Chaudhuri R.R."/>
            <person name="La Ragione R."/>
            <person name="Hildebrand F."/>
            <person name="Pallen M.J."/>
        </authorList>
    </citation>
    <scope>NUCLEOTIDE SEQUENCE</scope>
    <source>
        <strain evidence="3">2189</strain>
    </source>
</reference>
<evidence type="ECO:0000256" key="1">
    <source>
        <dbReference type="ARBA" id="ARBA00023125"/>
    </source>
</evidence>
<dbReference type="Gene3D" id="1.10.260.40">
    <property type="entry name" value="lambda repressor-like DNA-binding domains"/>
    <property type="match status" value="1"/>
</dbReference>
<dbReference type="SUPFAM" id="SSF47413">
    <property type="entry name" value="lambda repressor-like DNA-binding domains"/>
    <property type="match status" value="1"/>
</dbReference>
<dbReference type="Proteomes" id="UP000886847">
    <property type="component" value="Unassembled WGS sequence"/>
</dbReference>
<gene>
    <name evidence="3" type="ORF">H9851_03920</name>
</gene>
<dbReference type="SMART" id="SM00530">
    <property type="entry name" value="HTH_XRE"/>
    <property type="match status" value="1"/>
</dbReference>
<evidence type="ECO:0000313" key="4">
    <source>
        <dbReference type="Proteomes" id="UP000886847"/>
    </source>
</evidence>
<comment type="caution">
    <text evidence="3">The sequence shown here is derived from an EMBL/GenBank/DDBJ whole genome shotgun (WGS) entry which is preliminary data.</text>
</comment>
<proteinExistence type="predicted"/>
<keyword evidence="1" id="KW-0238">DNA-binding</keyword>
<sequence>MKNIEFGKRLSQLMAYKGISQTLLAQFCQTTQQTVSRWCNGQCEPDLQNIYTICAVLDESPNELFDYNEEEANYFVQRAIEKIVTHGKEYQKEQTQLEKELQKQGRLEQLDDEVEKLVQKHLEKFYQKYNFRKGK</sequence>
<dbReference type="GO" id="GO:0003677">
    <property type="term" value="F:DNA binding"/>
    <property type="evidence" value="ECO:0007669"/>
    <property type="project" value="UniProtKB-KW"/>
</dbReference>
<protein>
    <submittedName>
        <fullName evidence="3">Helix-turn-helix transcriptional regulator</fullName>
    </submittedName>
</protein>
<dbReference type="InterPro" id="IPR010982">
    <property type="entry name" value="Lambda_DNA-bd_dom_sf"/>
</dbReference>
<reference evidence="3" key="2">
    <citation type="submission" date="2021-04" db="EMBL/GenBank/DDBJ databases">
        <authorList>
            <person name="Gilroy R."/>
        </authorList>
    </citation>
    <scope>NUCLEOTIDE SEQUENCE</scope>
    <source>
        <strain evidence="3">2189</strain>
    </source>
</reference>
<organism evidence="3 4">
    <name type="scientific">Candidatus Borkfalkia faecavium</name>
    <dbReference type="NCBI Taxonomy" id="2838508"/>
    <lineage>
        <taxon>Bacteria</taxon>
        <taxon>Bacillati</taxon>
        <taxon>Bacillota</taxon>
        <taxon>Clostridia</taxon>
        <taxon>Christensenellales</taxon>
        <taxon>Christensenellaceae</taxon>
        <taxon>Candidatus Borkfalkia</taxon>
    </lineage>
</organism>
<evidence type="ECO:0000313" key="3">
    <source>
        <dbReference type="EMBL" id="HIX50409.1"/>
    </source>
</evidence>
<accession>A0A9D2AV97</accession>
<dbReference type="CDD" id="cd00093">
    <property type="entry name" value="HTH_XRE"/>
    <property type="match status" value="1"/>
</dbReference>
<dbReference type="PANTHER" id="PTHR46558:SF4">
    <property type="entry name" value="DNA-BIDING PHAGE PROTEIN"/>
    <property type="match status" value="1"/>
</dbReference>
<dbReference type="InterPro" id="IPR001387">
    <property type="entry name" value="Cro/C1-type_HTH"/>
</dbReference>
<evidence type="ECO:0000259" key="2">
    <source>
        <dbReference type="PROSITE" id="PS50943"/>
    </source>
</evidence>
<dbReference type="AlphaFoldDB" id="A0A9D2AV97"/>
<dbReference type="EMBL" id="DXEW01000020">
    <property type="protein sequence ID" value="HIX50409.1"/>
    <property type="molecule type" value="Genomic_DNA"/>
</dbReference>